<dbReference type="InterPro" id="IPR025461">
    <property type="entry name" value="ABA4-like"/>
</dbReference>
<evidence type="ECO:0000313" key="2">
    <source>
        <dbReference type="EMBL" id="GKV16798.1"/>
    </source>
</evidence>
<keyword evidence="1" id="KW-0812">Transmembrane</keyword>
<feature type="transmembrane region" description="Helical" evidence="1">
    <location>
        <begin position="91"/>
        <end position="109"/>
    </location>
</feature>
<sequence>MSTTPLGQHGRMGIDLYNDWTFLRGSRVVLTPKFSTHTSSRRSFGVYASWLTTSEIANNAFTLGTAGVLPLYALMVFAPKAEQTKKLMESRIPYVVLGLIYAYLFYLSWTPDTFRLLFASKYWLPELPGMAKMFSSEMTLASAWIHLLDVDLFAARQIFLDGLENQVETRHSVILCLFFCPIGIVSHVITKALSGSNRRPH</sequence>
<protein>
    <recommendedName>
        <fullName evidence="4">Neoxanthin synthase</fullName>
    </recommendedName>
</protein>
<proteinExistence type="predicted"/>
<dbReference type="AlphaFoldDB" id="A0AAV5JWB2"/>
<dbReference type="PANTHER" id="PTHR34543:SF1">
    <property type="entry name" value="PROTEIN ABA DEFICIENT 4, CHLOROPLASTIC"/>
    <property type="match status" value="1"/>
</dbReference>
<evidence type="ECO:0000256" key="1">
    <source>
        <dbReference type="SAM" id="Phobius"/>
    </source>
</evidence>
<keyword evidence="1" id="KW-1133">Transmembrane helix</keyword>
<feature type="transmembrane region" description="Helical" evidence="1">
    <location>
        <begin position="172"/>
        <end position="193"/>
    </location>
</feature>
<dbReference type="PANTHER" id="PTHR34543">
    <property type="entry name" value="PROTEIN ABA DEFICIENT 4, CHLOROPLASTIC"/>
    <property type="match status" value="1"/>
</dbReference>
<evidence type="ECO:0008006" key="4">
    <source>
        <dbReference type="Google" id="ProtNLM"/>
    </source>
</evidence>
<feature type="transmembrane region" description="Helical" evidence="1">
    <location>
        <begin position="60"/>
        <end position="79"/>
    </location>
</feature>
<dbReference type="Proteomes" id="UP001054252">
    <property type="component" value="Unassembled WGS sequence"/>
</dbReference>
<reference evidence="2 3" key="1">
    <citation type="journal article" date="2021" name="Commun. Biol.">
        <title>The genome of Shorea leprosula (Dipterocarpaceae) highlights the ecological relevance of drought in aseasonal tropical rainforests.</title>
        <authorList>
            <person name="Ng K.K.S."/>
            <person name="Kobayashi M.J."/>
            <person name="Fawcett J.A."/>
            <person name="Hatakeyama M."/>
            <person name="Paape T."/>
            <person name="Ng C.H."/>
            <person name="Ang C.C."/>
            <person name="Tnah L.H."/>
            <person name="Lee C.T."/>
            <person name="Nishiyama T."/>
            <person name="Sese J."/>
            <person name="O'Brien M.J."/>
            <person name="Copetti D."/>
            <person name="Mohd Noor M.I."/>
            <person name="Ong R.C."/>
            <person name="Putra M."/>
            <person name="Sireger I.Z."/>
            <person name="Indrioko S."/>
            <person name="Kosugi Y."/>
            <person name="Izuno A."/>
            <person name="Isagi Y."/>
            <person name="Lee S.L."/>
            <person name="Shimizu K.K."/>
        </authorList>
    </citation>
    <scope>NUCLEOTIDE SEQUENCE [LARGE SCALE GENOMIC DNA]</scope>
    <source>
        <strain evidence="2">214</strain>
    </source>
</reference>
<keyword evidence="3" id="KW-1185">Reference proteome</keyword>
<dbReference type="Pfam" id="PF14108">
    <property type="entry name" value="ABA4-like"/>
    <property type="match status" value="1"/>
</dbReference>
<organism evidence="2 3">
    <name type="scientific">Rubroshorea leprosula</name>
    <dbReference type="NCBI Taxonomy" id="152421"/>
    <lineage>
        <taxon>Eukaryota</taxon>
        <taxon>Viridiplantae</taxon>
        <taxon>Streptophyta</taxon>
        <taxon>Embryophyta</taxon>
        <taxon>Tracheophyta</taxon>
        <taxon>Spermatophyta</taxon>
        <taxon>Magnoliopsida</taxon>
        <taxon>eudicotyledons</taxon>
        <taxon>Gunneridae</taxon>
        <taxon>Pentapetalae</taxon>
        <taxon>rosids</taxon>
        <taxon>malvids</taxon>
        <taxon>Malvales</taxon>
        <taxon>Dipterocarpaceae</taxon>
        <taxon>Rubroshorea</taxon>
    </lineage>
</organism>
<accession>A0AAV5JWB2</accession>
<name>A0AAV5JWB2_9ROSI</name>
<keyword evidence="1" id="KW-0472">Membrane</keyword>
<dbReference type="EMBL" id="BPVZ01000046">
    <property type="protein sequence ID" value="GKV16798.1"/>
    <property type="molecule type" value="Genomic_DNA"/>
</dbReference>
<gene>
    <name evidence="2" type="ORF">SLEP1_g27387</name>
</gene>
<comment type="caution">
    <text evidence="2">The sequence shown here is derived from an EMBL/GenBank/DDBJ whole genome shotgun (WGS) entry which is preliminary data.</text>
</comment>
<evidence type="ECO:0000313" key="3">
    <source>
        <dbReference type="Proteomes" id="UP001054252"/>
    </source>
</evidence>